<dbReference type="RefSeq" id="WP_065208210.1">
    <property type="nucleotide sequence ID" value="NZ_JABJXE010000015.1"/>
</dbReference>
<evidence type="ECO:0000313" key="2">
    <source>
        <dbReference type="EMBL" id="PLC57036.1"/>
    </source>
</evidence>
<dbReference type="AlphaFoldDB" id="A0A2N4UPU3"/>
<keyword evidence="3" id="KW-1185">Reference proteome</keyword>
<dbReference type="Proteomes" id="UP000234420">
    <property type="component" value="Unassembled WGS sequence"/>
</dbReference>
<accession>A0A2N4UPU3</accession>
<dbReference type="InterPro" id="IPR022303">
    <property type="entry name" value="Conjug_Trfer_ATPase"/>
</dbReference>
<proteinExistence type="predicted"/>
<feature type="region of interest" description="Disordered" evidence="1">
    <location>
        <begin position="14"/>
        <end position="40"/>
    </location>
</feature>
<dbReference type="PANTHER" id="PTHR30121:SF6">
    <property type="entry name" value="SLR6007 PROTEIN"/>
    <property type="match status" value="1"/>
</dbReference>
<dbReference type="InterPro" id="IPR051162">
    <property type="entry name" value="T4SS_component"/>
</dbReference>
<reference evidence="2 3" key="1">
    <citation type="journal article" date="2018" name="Syst. Appl. Microbiol.">
        <title>Photobacterium carnosum sp. nov., isolated from spoiled modified atmosphere packaged poultry meat.</title>
        <authorList>
            <person name="Hilgarth M."/>
            <person name="Fuertes S."/>
            <person name="Ehrmann M."/>
            <person name="Vogel R.F."/>
        </authorList>
    </citation>
    <scope>NUCLEOTIDE SEQUENCE [LARGE SCALE GENOMIC DNA]</scope>
    <source>
        <strain evidence="2 3">TMW 2.2021</strain>
    </source>
</reference>
<feature type="compositionally biased region" description="Basic and acidic residues" evidence="1">
    <location>
        <begin position="24"/>
        <end position="40"/>
    </location>
</feature>
<name>A0A2N4UPU3_9GAMM</name>
<sequence>MLKKIMSALTVGGANKTPVESAPDQEKTNIQPERKPVTKKDVQGIYDRDLPSFVDLLPYAGYDNTTKTFILEDMFSRAKVYTIEPVATEGRDTESLIRYRDKLTEFLEQSFHQYARHEGQWIIQQFSYDDPNIDRIADEMESYAAPHAQGTEFTKHYIDMQRKHLQGIANNQDGIFIDNAVTKSAFVGGYRQTKLIIYRRCTQSNANDVDFCPAEEINEVMDTAIQTLESGGFRVMEDTPKTFFSWLLDLFNPDPEMGKKNFHRIYDDILAREADGELPIGDALCNSLVMSPPRSDNKNNCWWFDDQPMRFMRIGGLRSIPRIGQLTGEVVDGELGSGSETVSCGLDRLPTGAILSSTTVICPQVEFDGIIQTQSEKSYGGSTSASRKGEALQQIAQSVGRGDLICRNFSGLYIRGKNLKDLKKRCISAYTTLHNCGLKPLTDRHDPYSVKAFLFGLPMAFNPEFDAKYIYHKPIWCQHVANLSFAYGRDLGTKNPCYVFFNRGGSPLCVDPFNKNDRENNTFGLVLGAPGSGKSATSCYLATSIMAIYRPRMFIFDPGNSFGLLGDYFSRYGLKTAKMSYSADKVTPLCLFADAYKLVEIEDSKINTVDDFSHEIDKIEEDAITDSAIDLDDETVERDILGELEIIALMMITGGEVREYESYRRADRQMLRRSIVDAAKRCHNSGVMVRPQHILEVLDDIANQRHGEYNEERRKKAADMAGGLGFWCEPNTFECNVFNSEGDGIPDVDVCIIDLATFTREGYEAHMAIAFMGILQYVNNLAERDQYLARMIALLIDEAHLVTINPLLAPFLIKMIKMFRKLGVSPWLITQNITDFPAESEKMLSMIEWYIVMLASKKEIERIAKFKNFSSEKQIMMESCRKEDKKYTEGVILSNKIVSLFRAIPPSCILALAMTDKEEKAERGQLCQELKAKGLPHEMIDGAIYKGELLDKARGIIS</sequence>
<dbReference type="InterPro" id="IPR027417">
    <property type="entry name" value="P-loop_NTPase"/>
</dbReference>
<protein>
    <submittedName>
        <fullName evidence="2">Conjugative transfer ATPase</fullName>
    </submittedName>
</protein>
<dbReference type="Gene3D" id="3.40.50.300">
    <property type="entry name" value="P-loop containing nucleotide triphosphate hydrolases"/>
    <property type="match status" value="2"/>
</dbReference>
<comment type="caution">
    <text evidence="2">The sequence shown here is derived from an EMBL/GenBank/DDBJ whole genome shotgun (WGS) entry which is preliminary data.</text>
</comment>
<evidence type="ECO:0000256" key="1">
    <source>
        <dbReference type="SAM" id="MobiDB-lite"/>
    </source>
</evidence>
<organism evidence="2 3">
    <name type="scientific">Photobacterium carnosum</name>
    <dbReference type="NCBI Taxonomy" id="2023717"/>
    <lineage>
        <taxon>Bacteria</taxon>
        <taxon>Pseudomonadati</taxon>
        <taxon>Pseudomonadota</taxon>
        <taxon>Gammaproteobacteria</taxon>
        <taxon>Vibrionales</taxon>
        <taxon>Vibrionaceae</taxon>
        <taxon>Photobacterium</taxon>
    </lineage>
</organism>
<dbReference type="PANTHER" id="PTHR30121">
    <property type="entry name" value="UNCHARACTERIZED PROTEIN YJGR-RELATED"/>
    <property type="match status" value="1"/>
</dbReference>
<dbReference type="InterPro" id="IPR025955">
    <property type="entry name" value="TraC/Conjuga_ATPase"/>
</dbReference>
<dbReference type="SUPFAM" id="SSF52540">
    <property type="entry name" value="P-loop containing nucleoside triphosphate hydrolases"/>
    <property type="match status" value="1"/>
</dbReference>
<dbReference type="EMBL" id="NPIB01000020">
    <property type="protein sequence ID" value="PLC57036.1"/>
    <property type="molecule type" value="Genomic_DNA"/>
</dbReference>
<dbReference type="Pfam" id="PF11130">
    <property type="entry name" value="TraC_F_IV"/>
    <property type="match status" value="1"/>
</dbReference>
<dbReference type="NCBIfam" id="TIGR03744">
    <property type="entry name" value="traC_PFL_4706"/>
    <property type="match status" value="1"/>
</dbReference>
<gene>
    <name evidence="2" type="ORF">CIK00_14735</name>
</gene>
<evidence type="ECO:0000313" key="3">
    <source>
        <dbReference type="Proteomes" id="UP000234420"/>
    </source>
</evidence>